<keyword evidence="1" id="KW-0732">Signal</keyword>
<feature type="signal peptide" evidence="1">
    <location>
        <begin position="1"/>
        <end position="19"/>
    </location>
</feature>
<accession>A0A511XMP9</accession>
<dbReference type="Proteomes" id="UP000321746">
    <property type="component" value="Unassembled WGS sequence"/>
</dbReference>
<dbReference type="RefSeq" id="WP_146890273.1">
    <property type="nucleotide sequence ID" value="NZ_BJYG01000036.1"/>
</dbReference>
<proteinExistence type="predicted"/>
<comment type="caution">
    <text evidence="2">The sequence shown here is derived from an EMBL/GenBank/DDBJ whole genome shotgun (WGS) entry which is preliminary data.</text>
</comment>
<organism evidence="2 3">
    <name type="scientific">Acetobacter oeni</name>
    <dbReference type="NCBI Taxonomy" id="304077"/>
    <lineage>
        <taxon>Bacteria</taxon>
        <taxon>Pseudomonadati</taxon>
        <taxon>Pseudomonadota</taxon>
        <taxon>Alphaproteobacteria</taxon>
        <taxon>Acetobacterales</taxon>
        <taxon>Acetobacteraceae</taxon>
        <taxon>Acetobacter</taxon>
    </lineage>
</organism>
<reference evidence="2 3" key="1">
    <citation type="submission" date="2019-07" db="EMBL/GenBank/DDBJ databases">
        <title>Whole genome shotgun sequence of Acetobacter oeni NBRC 105207.</title>
        <authorList>
            <person name="Hosoyama A."/>
            <person name="Uohara A."/>
            <person name="Ohji S."/>
            <person name="Ichikawa N."/>
        </authorList>
    </citation>
    <scope>NUCLEOTIDE SEQUENCE [LARGE SCALE GENOMIC DNA]</scope>
    <source>
        <strain evidence="2 3">NBRC 105207</strain>
    </source>
</reference>
<sequence>MKKILFLTVLFPAVAAAQAPLQSFLKADRSLGQYNPLSESVNVGIFPETPSYAGMQYASPVKTILQNNPPVHAWDVPADMIGSGIPWGQVEMLGGHRADDKAFHWVFGQPVAGGLQAVVDAVYMNGMSAGQGSGVTAGGWSGIVNYPELDAVAREERTGSAPPRFIASSTIRDPQGNTHAVTFSRTGASFTPALPAYWAKFLVKGMNVSSNEVAAQKKRLWQNSWLMPYLTSSGSDGKFTRPINTYFGTIAGWHTNTDGTVDSITLDNGWGMLGQVYYGLGSAPHTPGSETLDNSAPSLDHFFTHVNSPAVFFGLYTKAFPEYQLCQLDSPGGSHGDINNPNGSFGNQVNQCANEWDFWNEKQDDYSGTLQGLALDFNSRSALTKDSFGILLSGGGKLPQGFLSTNLDNNAAAYTALGPGGLVTALFQPSDLGTLPGSFSELANFGFDTRPQGNYTGYVSVTQVRDQKMTERPESSNYASQSIHIQYHDSNGGQNISPSANVPWDPASGASGGQVVFNPKGYYHGIGIGAGNNGYDPNYGLIVAENGTVLLPGAKIEFTNTGGDAAGGLLYNKEQKSLYFTTPADFTKPLTVEANAELKGSVSVKGVLNARALIIPYGTPAKGAPCANGQMMMDDTNEYACHAGRWRYRSEGKEW</sequence>
<evidence type="ECO:0000256" key="1">
    <source>
        <dbReference type="SAM" id="SignalP"/>
    </source>
</evidence>
<dbReference type="EMBL" id="BJYG01000036">
    <property type="protein sequence ID" value="GEN64219.1"/>
    <property type="molecule type" value="Genomic_DNA"/>
</dbReference>
<evidence type="ECO:0000313" key="2">
    <source>
        <dbReference type="EMBL" id="GEN64219.1"/>
    </source>
</evidence>
<protein>
    <submittedName>
        <fullName evidence="2">Uncharacterized protein</fullName>
    </submittedName>
</protein>
<name>A0A511XMP9_9PROT</name>
<dbReference type="OrthoDB" id="7215917at2"/>
<keyword evidence="3" id="KW-1185">Reference proteome</keyword>
<gene>
    <name evidence="2" type="ORF">AOE01nite_24430</name>
</gene>
<evidence type="ECO:0000313" key="3">
    <source>
        <dbReference type="Proteomes" id="UP000321746"/>
    </source>
</evidence>
<dbReference type="AlphaFoldDB" id="A0A511XMP9"/>
<feature type="chain" id="PRO_5021923023" evidence="1">
    <location>
        <begin position="20"/>
        <end position="655"/>
    </location>
</feature>